<dbReference type="Proteomes" id="UP000530962">
    <property type="component" value="Unassembled WGS sequence"/>
</dbReference>
<feature type="region of interest" description="Disordered" evidence="5">
    <location>
        <begin position="143"/>
        <end position="167"/>
    </location>
</feature>
<dbReference type="EMBL" id="VWZV01011951">
    <property type="protein sequence ID" value="NXI15588.1"/>
    <property type="molecule type" value="Genomic_DNA"/>
</dbReference>
<feature type="region of interest" description="Disordered" evidence="5">
    <location>
        <begin position="342"/>
        <end position="363"/>
    </location>
</feature>
<dbReference type="GO" id="GO:0003700">
    <property type="term" value="F:DNA-binding transcription factor activity"/>
    <property type="evidence" value="ECO:0007669"/>
    <property type="project" value="InterPro"/>
</dbReference>
<dbReference type="InterPro" id="IPR002418">
    <property type="entry name" value="Tscrpt_reg_Myc"/>
</dbReference>
<accession>A0A7K9QVS5</accession>
<dbReference type="PROSITE" id="PS50888">
    <property type="entry name" value="BHLH"/>
    <property type="match status" value="1"/>
</dbReference>
<sequence>MPLSAGFSSKNYDYDYDSVQPYFYFEEEEENFYLAAQQRGSELQPPAPSEDIWKKFELLPTPPLSPSRRSSLAAASCFPSTADQLEIVTELLGGDMVNQSFICDPDDETVKSIIIQDCMWSGFSAAAKLEKVVSEKLASYQAARREGGPAARPGPPPAAPPAPPPALAASPAASASLYLHDLGAAAADCIDPSVVFPYPLSERAPRAAPPGASPASLLGDDTPPTTSSDSDLTRVCHWAPHCATQSRLPFTYSSLEKEEQEEDEEIDVVTLAEANEYESSTESSSTETSEEHSKPHQSPLVLKRCHVNIHQHNYAAPPSTKVEYPAAKRLRLDSGRVLKQISNNRKCSSPRTSDSEENDKRRTHNVLERQRRNELKLSFFALRDQIPEVANNEKAPKVVILKKATEYVLSIQSEEHRLIAEKEQLRRRREQLKHKLEQLRNCCA</sequence>
<feature type="compositionally biased region" description="Pro residues" evidence="5">
    <location>
        <begin position="152"/>
        <end position="166"/>
    </location>
</feature>
<dbReference type="GO" id="GO:0003677">
    <property type="term" value="F:DNA binding"/>
    <property type="evidence" value="ECO:0007669"/>
    <property type="project" value="UniProtKB-KW"/>
</dbReference>
<name>A0A7K9QVS5_IRECY</name>
<feature type="compositionally biased region" description="Polar residues" evidence="5">
    <location>
        <begin position="342"/>
        <end position="352"/>
    </location>
</feature>
<dbReference type="CDD" id="cd11458">
    <property type="entry name" value="bHLHzip_c-Myc"/>
    <property type="match status" value="1"/>
</dbReference>
<dbReference type="GO" id="GO:0046983">
    <property type="term" value="F:protein dimerization activity"/>
    <property type="evidence" value="ECO:0007669"/>
    <property type="project" value="InterPro"/>
</dbReference>
<evidence type="ECO:0000313" key="7">
    <source>
        <dbReference type="EMBL" id="NXI15588.1"/>
    </source>
</evidence>
<feature type="domain" description="BHLH" evidence="6">
    <location>
        <begin position="359"/>
        <end position="411"/>
    </location>
</feature>
<dbReference type="Pfam" id="PF01056">
    <property type="entry name" value="Myc_N"/>
    <property type="match status" value="1"/>
</dbReference>
<evidence type="ECO:0000256" key="1">
    <source>
        <dbReference type="ARBA" id="ARBA00022553"/>
    </source>
</evidence>
<feature type="non-terminal residue" evidence="7">
    <location>
        <position position="444"/>
    </location>
</feature>
<keyword evidence="4" id="KW-0175">Coiled coil</keyword>
<evidence type="ECO:0000256" key="3">
    <source>
        <dbReference type="ARBA" id="ARBA00023159"/>
    </source>
</evidence>
<evidence type="ECO:0000256" key="2">
    <source>
        <dbReference type="ARBA" id="ARBA00023125"/>
    </source>
</evidence>
<feature type="compositionally biased region" description="Low complexity" evidence="5">
    <location>
        <begin position="277"/>
        <end position="287"/>
    </location>
</feature>
<reference evidence="7 8" key="1">
    <citation type="submission" date="2019-09" db="EMBL/GenBank/DDBJ databases">
        <title>Bird 10,000 Genomes (B10K) Project - Family phase.</title>
        <authorList>
            <person name="Zhang G."/>
        </authorList>
    </citation>
    <scope>NUCLEOTIDE SEQUENCE [LARGE SCALE GENOMIC DNA]</scope>
    <source>
        <strain evidence="7">B10K-DU-001-26</strain>
        <tissue evidence="7">Muscle</tissue>
    </source>
</reference>
<feature type="non-terminal residue" evidence="7">
    <location>
        <position position="1"/>
    </location>
</feature>
<dbReference type="FunFam" id="4.10.280.10:FF:000019">
    <property type="entry name" value="Myc proto-oncogene protein"/>
    <property type="match status" value="1"/>
</dbReference>
<feature type="region of interest" description="Disordered" evidence="5">
    <location>
        <begin position="276"/>
        <end position="299"/>
    </location>
</feature>
<keyword evidence="8" id="KW-1185">Reference proteome</keyword>
<dbReference type="PIRSF" id="PIRSF001705">
    <property type="entry name" value="Myc_protein"/>
    <property type="match status" value="1"/>
</dbReference>
<dbReference type="SUPFAM" id="SSF47459">
    <property type="entry name" value="HLH, helix-loop-helix DNA-binding domain"/>
    <property type="match status" value="1"/>
</dbReference>
<dbReference type="Gene3D" id="4.10.280.10">
    <property type="entry name" value="Helix-loop-helix DNA-binding domain"/>
    <property type="match status" value="1"/>
</dbReference>
<proteinExistence type="predicted"/>
<dbReference type="InterPro" id="IPR012682">
    <property type="entry name" value="Tscrpt_reg_Myc_N"/>
</dbReference>
<dbReference type="SMART" id="SM00353">
    <property type="entry name" value="HLH"/>
    <property type="match status" value="1"/>
</dbReference>
<keyword evidence="1" id="KW-0597">Phosphoprotein</keyword>
<dbReference type="PRINTS" id="PR00044">
    <property type="entry name" value="LEUZIPPRMYC"/>
</dbReference>
<gene>
    <name evidence="7" type="primary">Myc</name>
    <name evidence="7" type="ORF">IRECYA_R12295</name>
</gene>
<organism evidence="7 8">
    <name type="scientific">Irena cyanogastra</name>
    <name type="common">Philippine fairy-bluebird</name>
    <dbReference type="NCBI Taxonomy" id="175120"/>
    <lineage>
        <taxon>Eukaryota</taxon>
        <taxon>Metazoa</taxon>
        <taxon>Chordata</taxon>
        <taxon>Craniata</taxon>
        <taxon>Vertebrata</taxon>
        <taxon>Euteleostomi</taxon>
        <taxon>Archelosauria</taxon>
        <taxon>Archosauria</taxon>
        <taxon>Dinosauria</taxon>
        <taxon>Saurischia</taxon>
        <taxon>Theropoda</taxon>
        <taxon>Coelurosauria</taxon>
        <taxon>Aves</taxon>
        <taxon>Neognathae</taxon>
        <taxon>Neoaves</taxon>
        <taxon>Telluraves</taxon>
        <taxon>Australaves</taxon>
        <taxon>Passeriformes</taxon>
        <taxon>Corvoidea</taxon>
        <taxon>Irenidae</taxon>
        <taxon>Irena</taxon>
    </lineage>
</organism>
<feature type="region of interest" description="Disordered" evidence="5">
    <location>
        <begin position="204"/>
        <end position="232"/>
    </location>
</feature>
<evidence type="ECO:0000259" key="6">
    <source>
        <dbReference type="PROSITE" id="PS50888"/>
    </source>
</evidence>
<dbReference type="PANTHER" id="PTHR45851">
    <property type="entry name" value="MYC PROTO-ONCOGENE"/>
    <property type="match status" value="1"/>
</dbReference>
<evidence type="ECO:0000256" key="5">
    <source>
        <dbReference type="SAM" id="MobiDB-lite"/>
    </source>
</evidence>
<dbReference type="InterPro" id="IPR011598">
    <property type="entry name" value="bHLH_dom"/>
</dbReference>
<dbReference type="Pfam" id="PF00010">
    <property type="entry name" value="HLH"/>
    <property type="match status" value="1"/>
</dbReference>
<dbReference type="Pfam" id="PF02344">
    <property type="entry name" value="Myc-LZ"/>
    <property type="match status" value="1"/>
</dbReference>
<keyword evidence="3" id="KW-0010">Activator</keyword>
<evidence type="ECO:0000256" key="4">
    <source>
        <dbReference type="SAM" id="Coils"/>
    </source>
</evidence>
<feature type="coiled-coil region" evidence="4">
    <location>
        <begin position="415"/>
        <end position="442"/>
    </location>
</feature>
<dbReference type="AlphaFoldDB" id="A0A7K9QVS5"/>
<comment type="caution">
    <text evidence="7">The sequence shown here is derived from an EMBL/GenBank/DDBJ whole genome shotgun (WGS) entry which is preliminary data.</text>
</comment>
<evidence type="ECO:0000313" key="8">
    <source>
        <dbReference type="Proteomes" id="UP000530962"/>
    </source>
</evidence>
<keyword evidence="2" id="KW-0238">DNA-binding</keyword>
<feature type="compositionally biased region" description="Low complexity" evidence="5">
    <location>
        <begin position="213"/>
        <end position="230"/>
    </location>
</feature>
<dbReference type="InterPro" id="IPR003327">
    <property type="entry name" value="Myc-LZ"/>
</dbReference>
<dbReference type="InterPro" id="IPR036638">
    <property type="entry name" value="HLH_DNA-bd_sf"/>
</dbReference>
<protein>
    <submittedName>
        <fullName evidence="7">MYC protein</fullName>
    </submittedName>
</protein>
<dbReference type="InterPro" id="IPR050433">
    <property type="entry name" value="Myc_transcription_factors"/>
</dbReference>